<dbReference type="AlphaFoldDB" id="A0A699K972"/>
<dbReference type="EMBL" id="BKCJ010487169">
    <property type="protein sequence ID" value="GFA78375.1"/>
    <property type="molecule type" value="Genomic_DNA"/>
</dbReference>
<proteinExistence type="predicted"/>
<organism evidence="1">
    <name type="scientific">Tanacetum cinerariifolium</name>
    <name type="common">Dalmatian daisy</name>
    <name type="synonym">Chrysanthemum cinerariifolium</name>
    <dbReference type="NCBI Taxonomy" id="118510"/>
    <lineage>
        <taxon>Eukaryota</taxon>
        <taxon>Viridiplantae</taxon>
        <taxon>Streptophyta</taxon>
        <taxon>Embryophyta</taxon>
        <taxon>Tracheophyta</taxon>
        <taxon>Spermatophyta</taxon>
        <taxon>Magnoliopsida</taxon>
        <taxon>eudicotyledons</taxon>
        <taxon>Gunneridae</taxon>
        <taxon>Pentapetalae</taxon>
        <taxon>asterids</taxon>
        <taxon>campanulids</taxon>
        <taxon>Asterales</taxon>
        <taxon>Asteraceae</taxon>
        <taxon>Asteroideae</taxon>
        <taxon>Anthemideae</taxon>
        <taxon>Anthemidinae</taxon>
        <taxon>Tanacetum</taxon>
    </lineage>
</organism>
<evidence type="ECO:0000313" key="1">
    <source>
        <dbReference type="EMBL" id="GFA78375.1"/>
    </source>
</evidence>
<gene>
    <name evidence="1" type="ORF">Tci_650347</name>
</gene>
<reference evidence="1" key="1">
    <citation type="journal article" date="2019" name="Sci. Rep.">
        <title>Draft genome of Tanacetum cinerariifolium, the natural source of mosquito coil.</title>
        <authorList>
            <person name="Yamashiro T."/>
            <person name="Shiraishi A."/>
            <person name="Satake H."/>
            <person name="Nakayama K."/>
        </authorList>
    </citation>
    <scope>NUCLEOTIDE SEQUENCE</scope>
</reference>
<feature type="non-terminal residue" evidence="1">
    <location>
        <position position="1"/>
    </location>
</feature>
<protein>
    <submittedName>
        <fullName evidence="1">Uncharacterized protein</fullName>
    </submittedName>
</protein>
<comment type="caution">
    <text evidence="1">The sequence shown here is derived from an EMBL/GenBank/DDBJ whole genome shotgun (WGS) entry which is preliminary data.</text>
</comment>
<sequence length="140" mass="16825">KGKKKVTKTKVPKKKKLQEQIDAHVAREMEEEFATTNKVIAKYLSKYEQAEADLSVGEKIELIRKREYWKIIRLGGHTGAYQFFVDMLKQSDREDLHQLWILVKETFSIKQSIRDKEKELWVERKRLFEPDSKDQLWTYH</sequence>
<accession>A0A699K972</accession>
<name>A0A699K972_TANCI</name>